<dbReference type="AlphaFoldDB" id="A0A4Y8PSV7"/>
<dbReference type="GO" id="GO:0046872">
    <property type="term" value="F:metal ion binding"/>
    <property type="evidence" value="ECO:0007669"/>
    <property type="project" value="UniProtKB-KW"/>
</dbReference>
<dbReference type="GO" id="GO:0003824">
    <property type="term" value="F:catalytic activity"/>
    <property type="evidence" value="ECO:0007669"/>
    <property type="project" value="InterPro"/>
</dbReference>
<dbReference type="GO" id="GO:0051536">
    <property type="term" value="F:iron-sulfur cluster binding"/>
    <property type="evidence" value="ECO:0007669"/>
    <property type="project" value="UniProtKB-KW"/>
</dbReference>
<dbReference type="InterPro" id="IPR007197">
    <property type="entry name" value="rSAM"/>
</dbReference>
<dbReference type="InterPro" id="IPR058240">
    <property type="entry name" value="rSAM_sf"/>
</dbReference>
<dbReference type="Pfam" id="PF04055">
    <property type="entry name" value="Radical_SAM"/>
    <property type="match status" value="1"/>
</dbReference>
<dbReference type="Gene3D" id="3.20.20.70">
    <property type="entry name" value="Aldolase class I"/>
    <property type="match status" value="1"/>
</dbReference>
<dbReference type="EMBL" id="MYFO01000044">
    <property type="protein sequence ID" value="TFE83709.1"/>
    <property type="molecule type" value="Genomic_DNA"/>
</dbReference>
<dbReference type="PANTHER" id="PTHR11228">
    <property type="entry name" value="RADICAL SAM DOMAIN PROTEIN"/>
    <property type="match status" value="1"/>
</dbReference>
<dbReference type="OrthoDB" id="9810775at2"/>
<keyword evidence="1" id="KW-0949">S-adenosyl-L-methionine</keyword>
<evidence type="ECO:0000259" key="5">
    <source>
        <dbReference type="PROSITE" id="PS51918"/>
    </source>
</evidence>
<keyword evidence="2" id="KW-0479">Metal-binding</keyword>
<dbReference type="InterPro" id="IPR023885">
    <property type="entry name" value="4Fe4S-binding_SPASM_dom"/>
</dbReference>
<keyword evidence="4" id="KW-0411">Iron-sulfur</keyword>
<proteinExistence type="predicted"/>
<dbReference type="SUPFAM" id="SSF102114">
    <property type="entry name" value="Radical SAM enzymes"/>
    <property type="match status" value="1"/>
</dbReference>
<protein>
    <submittedName>
        <fullName evidence="6">Radical SAM protein</fullName>
    </submittedName>
</protein>
<keyword evidence="3" id="KW-0408">Iron</keyword>
<sequence>MQPKTEVKFDRESFNRIKRTVKNMSVASRERGKNPYFATAIPEEIGIKLNNGCNLRCKHCFEWNADGFHHDMERSEKNREVPIELVDQILTETRPVKSKVFLWGGEPLYYSKFDQLCDLLEKDPRWTTCCTNAIQTEERMDSILKISENLAMLLSLEGFEKENDAIRGRGTFQKVMHAVNLLLEQQRKGHYKGKVSVHLTISDAMATKLYDFLAFFEELGVDSVYFTFPWYLPDEVSNRMDEYVHENFDWLSDRISAHKASWHSFKYHLSESSIEPVIEEMNRINARAWKIRPRYQPALETHEVRDFVLGKEKPAQNRSQCLAISTRMDVMPSGEVSTCKLFPEFAVGNLNGSSIQEVWHNEGFKDVREKLSCGLMPVCSKCVLLYLNGR</sequence>
<keyword evidence="7" id="KW-1185">Reference proteome</keyword>
<evidence type="ECO:0000256" key="1">
    <source>
        <dbReference type="ARBA" id="ARBA00022691"/>
    </source>
</evidence>
<evidence type="ECO:0000256" key="3">
    <source>
        <dbReference type="ARBA" id="ARBA00023004"/>
    </source>
</evidence>
<evidence type="ECO:0000256" key="4">
    <source>
        <dbReference type="ARBA" id="ARBA00023014"/>
    </source>
</evidence>
<reference evidence="6 7" key="1">
    <citation type="submission" date="2017-03" db="EMBL/GenBank/DDBJ databases">
        <title>Isolation of Levoglucosan Utilizing Bacteria.</title>
        <authorList>
            <person name="Arya A.S."/>
        </authorList>
    </citation>
    <scope>NUCLEOTIDE SEQUENCE [LARGE SCALE GENOMIC DNA]</scope>
    <source>
        <strain evidence="6 7">MEC069</strain>
    </source>
</reference>
<accession>A0A4Y8PSV7</accession>
<organism evidence="6 7">
    <name type="scientific">Paenibacillus athensensis</name>
    <dbReference type="NCBI Taxonomy" id="1967502"/>
    <lineage>
        <taxon>Bacteria</taxon>
        <taxon>Bacillati</taxon>
        <taxon>Bacillota</taxon>
        <taxon>Bacilli</taxon>
        <taxon>Bacillales</taxon>
        <taxon>Paenibacillaceae</taxon>
        <taxon>Paenibacillus</taxon>
    </lineage>
</organism>
<dbReference type="Pfam" id="PF13186">
    <property type="entry name" value="SPASM"/>
    <property type="match status" value="1"/>
</dbReference>
<name>A0A4Y8PSV7_9BACL</name>
<evidence type="ECO:0000256" key="2">
    <source>
        <dbReference type="ARBA" id="ARBA00022723"/>
    </source>
</evidence>
<dbReference type="SFLD" id="SFLDG01067">
    <property type="entry name" value="SPASM/twitch_domain_containing"/>
    <property type="match status" value="1"/>
</dbReference>
<dbReference type="PANTHER" id="PTHR11228:SF7">
    <property type="entry name" value="PQQA PEPTIDE CYCLASE"/>
    <property type="match status" value="1"/>
</dbReference>
<dbReference type="InterPro" id="IPR013785">
    <property type="entry name" value="Aldolase_TIM"/>
</dbReference>
<evidence type="ECO:0000313" key="7">
    <source>
        <dbReference type="Proteomes" id="UP000298246"/>
    </source>
</evidence>
<dbReference type="Proteomes" id="UP000298246">
    <property type="component" value="Unassembled WGS sequence"/>
</dbReference>
<dbReference type="PROSITE" id="PS51918">
    <property type="entry name" value="RADICAL_SAM"/>
    <property type="match status" value="1"/>
</dbReference>
<dbReference type="InterPro" id="IPR050377">
    <property type="entry name" value="Radical_SAM_PqqE_MftC-like"/>
</dbReference>
<gene>
    <name evidence="6" type="ORF">B5M42_22295</name>
</gene>
<evidence type="ECO:0000313" key="6">
    <source>
        <dbReference type="EMBL" id="TFE83709.1"/>
    </source>
</evidence>
<dbReference type="SFLD" id="SFLDS00029">
    <property type="entry name" value="Radical_SAM"/>
    <property type="match status" value="1"/>
</dbReference>
<comment type="caution">
    <text evidence="6">The sequence shown here is derived from an EMBL/GenBank/DDBJ whole genome shotgun (WGS) entry which is preliminary data.</text>
</comment>
<dbReference type="RefSeq" id="WP_134756935.1">
    <property type="nucleotide sequence ID" value="NZ_MYFO02000001.1"/>
</dbReference>
<feature type="domain" description="Radical SAM core" evidence="5">
    <location>
        <begin position="39"/>
        <end position="266"/>
    </location>
</feature>
<dbReference type="CDD" id="cd21109">
    <property type="entry name" value="SPASM"/>
    <property type="match status" value="1"/>
</dbReference>
<dbReference type="CDD" id="cd01335">
    <property type="entry name" value="Radical_SAM"/>
    <property type="match status" value="1"/>
</dbReference>